<feature type="transmembrane region" description="Helical" evidence="1">
    <location>
        <begin position="32"/>
        <end position="50"/>
    </location>
</feature>
<protein>
    <submittedName>
        <fullName evidence="2">Unannotated protein</fullName>
    </submittedName>
</protein>
<dbReference type="AlphaFoldDB" id="A0A6J6P8U7"/>
<organism evidence="2">
    <name type="scientific">freshwater metagenome</name>
    <dbReference type="NCBI Taxonomy" id="449393"/>
    <lineage>
        <taxon>unclassified sequences</taxon>
        <taxon>metagenomes</taxon>
        <taxon>ecological metagenomes</taxon>
    </lineage>
</organism>
<evidence type="ECO:0000313" key="2">
    <source>
        <dbReference type="EMBL" id="CAB4693173.1"/>
    </source>
</evidence>
<proteinExistence type="predicted"/>
<feature type="transmembrane region" description="Helical" evidence="1">
    <location>
        <begin position="162"/>
        <end position="184"/>
    </location>
</feature>
<keyword evidence="1" id="KW-1133">Transmembrane helix</keyword>
<keyword evidence="1" id="KW-0472">Membrane</keyword>
<accession>A0A6J6P8U7</accession>
<sequence>MQLKLGFRNLWFWLFLTTTVFQVFRGSLIDTLIFGAGTVMVFLSAANLLNHVHLSKPHAHKFAIYTTVLVIILALSFVPRHTPLQAIIVLAILPFALRFAWYSDVGPKDKADRRIKRAQMAWAAGGVGLLLWEFAANILGQLDKSLKSFPTLSVLIDPVLDNVFGQAAFAVLWLIIGIGFLRLWKTP</sequence>
<dbReference type="EMBL" id="CAEZXK010000040">
    <property type="protein sequence ID" value="CAB4693173.1"/>
    <property type="molecule type" value="Genomic_DNA"/>
</dbReference>
<evidence type="ECO:0000256" key="1">
    <source>
        <dbReference type="SAM" id="Phobius"/>
    </source>
</evidence>
<name>A0A6J6P8U7_9ZZZZ</name>
<feature type="transmembrane region" description="Helical" evidence="1">
    <location>
        <begin position="62"/>
        <end position="78"/>
    </location>
</feature>
<feature type="transmembrane region" description="Helical" evidence="1">
    <location>
        <begin position="121"/>
        <end position="142"/>
    </location>
</feature>
<feature type="transmembrane region" description="Helical" evidence="1">
    <location>
        <begin position="84"/>
        <end position="101"/>
    </location>
</feature>
<gene>
    <name evidence="2" type="ORF">UFOPK2370_01092</name>
</gene>
<keyword evidence="1" id="KW-0812">Transmembrane</keyword>
<reference evidence="2" key="1">
    <citation type="submission" date="2020-05" db="EMBL/GenBank/DDBJ databases">
        <authorList>
            <person name="Chiriac C."/>
            <person name="Salcher M."/>
            <person name="Ghai R."/>
            <person name="Kavagutti S V."/>
        </authorList>
    </citation>
    <scope>NUCLEOTIDE SEQUENCE</scope>
</reference>